<dbReference type="InterPro" id="IPR011013">
    <property type="entry name" value="Gal_mutarotase_sf_dom"/>
</dbReference>
<dbReference type="PANTHER" id="PTHR46323">
    <property type="entry name" value="BETA-GALACTOSIDASE"/>
    <property type="match status" value="1"/>
</dbReference>
<dbReference type="GO" id="GO:0004565">
    <property type="term" value="F:beta-galactosidase activity"/>
    <property type="evidence" value="ECO:0007669"/>
    <property type="project" value="UniProtKB-EC"/>
</dbReference>
<evidence type="ECO:0000256" key="1">
    <source>
        <dbReference type="ARBA" id="ARBA00001412"/>
    </source>
</evidence>
<dbReference type="EMBL" id="RIBY02002120">
    <property type="protein sequence ID" value="KAH9825429.1"/>
    <property type="molecule type" value="Genomic_DNA"/>
</dbReference>
<proteinExistence type="predicted"/>
<comment type="catalytic activity">
    <reaction evidence="1">
        <text>Hydrolysis of terminal non-reducing beta-D-galactose residues in beta-D-galactosides.</text>
        <dbReference type="EC" id="3.2.1.23"/>
    </reaction>
</comment>
<keyword evidence="3 6" id="KW-0378">Hydrolase</keyword>
<dbReference type="PANTHER" id="PTHR46323:SF2">
    <property type="entry name" value="BETA-GALACTOSIDASE"/>
    <property type="match status" value="1"/>
</dbReference>
<dbReference type="SMART" id="SM01038">
    <property type="entry name" value="Bgal_small_N"/>
    <property type="match status" value="1"/>
</dbReference>
<sequence length="131" mass="14689">MKLSQRVDRHAVERVDELWAGPEFPQECSNRTDVRVLTLSDGKGGEVTAEMLATGGKEGERRLFDFMACHFDVQDIDEAGHPYELEKKRREDVVLRVDAAHHGLGTASCGPKTTEEHALKTEAFEFAILLH</sequence>
<dbReference type="GO" id="GO:0005990">
    <property type="term" value="P:lactose catabolic process"/>
    <property type="evidence" value="ECO:0007669"/>
    <property type="project" value="TreeGrafter"/>
</dbReference>
<comment type="caution">
    <text evidence="6">The sequence shown here is derived from an EMBL/GenBank/DDBJ whole genome shotgun (WGS) entry which is preliminary data.</text>
</comment>
<evidence type="ECO:0000256" key="2">
    <source>
        <dbReference type="ARBA" id="ARBA00012756"/>
    </source>
</evidence>
<reference evidence="6 7" key="1">
    <citation type="journal article" date="2018" name="IMA Fungus">
        <title>IMA Genome-F 10: Nine draft genome sequences of Claviceps purpurea s.lat., including C. arundinis, C. humidiphila, and C. cf. spartinae, pseudomolecules for the pitch canker pathogen Fusarium circinatum, draft genome of Davidsoniella eucalypti, Grosmannia galeiformis, Quambalaria eucalypti, and Teratosphaeria destructans.</title>
        <authorList>
            <person name="Wingfield B.D."/>
            <person name="Liu M."/>
            <person name="Nguyen H.D."/>
            <person name="Lane F.A."/>
            <person name="Morgan S.W."/>
            <person name="De Vos L."/>
            <person name="Wilken P.M."/>
            <person name="Duong T.A."/>
            <person name="Aylward J."/>
            <person name="Coetzee M.P."/>
            <person name="Dadej K."/>
            <person name="De Beer Z.W."/>
            <person name="Findlay W."/>
            <person name="Havenga M."/>
            <person name="Kolarik M."/>
            <person name="Menzies J.G."/>
            <person name="Naidoo K."/>
            <person name="Pochopski O."/>
            <person name="Shoukouhi P."/>
            <person name="Santana Q.C."/>
            <person name="Seifert K.A."/>
            <person name="Soal N."/>
            <person name="Steenkamp E.T."/>
            <person name="Tatham C.T."/>
            <person name="van der Nest M.A."/>
            <person name="Wingfield M.J."/>
        </authorList>
    </citation>
    <scope>NUCLEOTIDE SEQUENCE [LARGE SCALE GENOMIC DNA]</scope>
    <source>
        <strain evidence="6">CMW44962</strain>
    </source>
</reference>
<protein>
    <recommendedName>
        <fullName evidence="2">beta-galactosidase</fullName>
        <ecNumber evidence="2">3.2.1.23</ecNumber>
    </recommendedName>
</protein>
<dbReference type="InterPro" id="IPR004199">
    <property type="entry name" value="B-gal_small/dom_5"/>
</dbReference>
<dbReference type="GO" id="GO:0030246">
    <property type="term" value="F:carbohydrate binding"/>
    <property type="evidence" value="ECO:0007669"/>
    <property type="project" value="InterPro"/>
</dbReference>
<evidence type="ECO:0000256" key="4">
    <source>
        <dbReference type="ARBA" id="ARBA00023295"/>
    </source>
</evidence>
<dbReference type="OrthoDB" id="3437688at2759"/>
<dbReference type="InterPro" id="IPR014718">
    <property type="entry name" value="GH-type_carb-bd"/>
</dbReference>
<dbReference type="SUPFAM" id="SSF74650">
    <property type="entry name" value="Galactose mutarotase-like"/>
    <property type="match status" value="1"/>
</dbReference>
<gene>
    <name evidence="6" type="ORF">Tdes44962_MAKER10212</name>
</gene>
<dbReference type="InterPro" id="IPR050347">
    <property type="entry name" value="Bact_Beta-galactosidase"/>
</dbReference>
<dbReference type="Proteomes" id="UP001138500">
    <property type="component" value="Unassembled WGS sequence"/>
</dbReference>
<dbReference type="Pfam" id="PF02929">
    <property type="entry name" value="Bgal_small_N"/>
    <property type="match status" value="1"/>
</dbReference>
<name>A0A9W7W0N1_9PEZI</name>
<keyword evidence="4" id="KW-0326">Glycosidase</keyword>
<evidence type="ECO:0000256" key="3">
    <source>
        <dbReference type="ARBA" id="ARBA00022801"/>
    </source>
</evidence>
<accession>A0A9W7W0N1</accession>
<dbReference type="GO" id="GO:0009341">
    <property type="term" value="C:beta-galactosidase complex"/>
    <property type="evidence" value="ECO:0007669"/>
    <property type="project" value="InterPro"/>
</dbReference>
<evidence type="ECO:0000313" key="6">
    <source>
        <dbReference type="EMBL" id="KAH9825429.1"/>
    </source>
</evidence>
<feature type="domain" description="Beta galactosidase small chain/" evidence="5">
    <location>
        <begin position="2"/>
        <end position="131"/>
    </location>
</feature>
<reference evidence="6 7" key="2">
    <citation type="journal article" date="2021" name="Curr. Genet.">
        <title>Genetic response to nitrogen starvation in the aggressive Eucalyptus foliar pathogen Teratosphaeria destructans.</title>
        <authorList>
            <person name="Havenga M."/>
            <person name="Wingfield B.D."/>
            <person name="Wingfield M.J."/>
            <person name="Dreyer L.L."/>
            <person name="Roets F."/>
            <person name="Aylward J."/>
        </authorList>
    </citation>
    <scope>NUCLEOTIDE SEQUENCE [LARGE SCALE GENOMIC DNA]</scope>
    <source>
        <strain evidence="6">CMW44962</strain>
    </source>
</reference>
<dbReference type="EC" id="3.2.1.23" evidence="2"/>
<dbReference type="AlphaFoldDB" id="A0A9W7W0N1"/>
<evidence type="ECO:0000313" key="7">
    <source>
        <dbReference type="Proteomes" id="UP001138500"/>
    </source>
</evidence>
<keyword evidence="7" id="KW-1185">Reference proteome</keyword>
<evidence type="ECO:0000259" key="5">
    <source>
        <dbReference type="SMART" id="SM01038"/>
    </source>
</evidence>
<dbReference type="Gene3D" id="2.70.98.10">
    <property type="match status" value="1"/>
</dbReference>
<organism evidence="6 7">
    <name type="scientific">Teratosphaeria destructans</name>
    <dbReference type="NCBI Taxonomy" id="418781"/>
    <lineage>
        <taxon>Eukaryota</taxon>
        <taxon>Fungi</taxon>
        <taxon>Dikarya</taxon>
        <taxon>Ascomycota</taxon>
        <taxon>Pezizomycotina</taxon>
        <taxon>Dothideomycetes</taxon>
        <taxon>Dothideomycetidae</taxon>
        <taxon>Mycosphaerellales</taxon>
        <taxon>Teratosphaeriaceae</taxon>
        <taxon>Teratosphaeria</taxon>
    </lineage>
</organism>